<gene>
    <name evidence="1" type="ORF">MPEAHAMD_5329</name>
</gene>
<accession>A0AA37HFL1</accession>
<evidence type="ECO:0008006" key="3">
    <source>
        <dbReference type="Google" id="ProtNLM"/>
    </source>
</evidence>
<dbReference type="Proteomes" id="UP001055286">
    <property type="component" value="Unassembled WGS sequence"/>
</dbReference>
<name>A0AA37HFL1_9HYPH</name>
<dbReference type="AlphaFoldDB" id="A0AA37HFL1"/>
<proteinExistence type="predicted"/>
<sequence length="143" mass="15590">MTDYNALAGGILARAIDRDALALPALHPGLNALAAACHAANAKWWQDPATGQPIPRNKGELLMLVVSEIAEAMEGERKDLMDDKLPHRRMAEVELADALIRIFDYAGAFGYDLDGAVTEKLAYNATRADHTHEARLRAGGKKW</sequence>
<keyword evidence="2" id="KW-1185">Reference proteome</keyword>
<comment type="caution">
    <text evidence="1">The sequence shown here is derived from an EMBL/GenBank/DDBJ whole genome shotgun (WGS) entry which is preliminary data.</text>
</comment>
<evidence type="ECO:0000313" key="2">
    <source>
        <dbReference type="Proteomes" id="UP001055286"/>
    </source>
</evidence>
<organism evidence="1 2">
    <name type="scientific">Methylobacterium frigidaeris</name>
    <dbReference type="NCBI Taxonomy" id="2038277"/>
    <lineage>
        <taxon>Bacteria</taxon>
        <taxon>Pseudomonadati</taxon>
        <taxon>Pseudomonadota</taxon>
        <taxon>Alphaproteobacteria</taxon>
        <taxon>Hyphomicrobiales</taxon>
        <taxon>Methylobacteriaceae</taxon>
        <taxon>Methylobacterium</taxon>
    </lineage>
</organism>
<dbReference type="EMBL" id="BPQJ01000035">
    <property type="protein sequence ID" value="GJD65142.1"/>
    <property type="molecule type" value="Genomic_DNA"/>
</dbReference>
<dbReference type="CDD" id="cd11542">
    <property type="entry name" value="NTP-PPase_u5"/>
    <property type="match status" value="1"/>
</dbReference>
<dbReference type="RefSeq" id="WP_238192825.1">
    <property type="nucleotide sequence ID" value="NZ_BPQJ01000035.1"/>
</dbReference>
<dbReference type="SUPFAM" id="SSF101386">
    <property type="entry name" value="all-alpha NTP pyrophosphatases"/>
    <property type="match status" value="1"/>
</dbReference>
<reference evidence="1" key="1">
    <citation type="journal article" date="2016" name="Front. Microbiol.">
        <title>Genome Sequence of the Piezophilic, Mesophilic Sulfate-Reducing Bacterium Desulfovibrio indicus J2T.</title>
        <authorList>
            <person name="Cao J."/>
            <person name="Maignien L."/>
            <person name="Shao Z."/>
            <person name="Alain K."/>
            <person name="Jebbar M."/>
        </authorList>
    </citation>
    <scope>NUCLEOTIDE SEQUENCE</scope>
    <source>
        <strain evidence="1">JCM 32048</strain>
    </source>
</reference>
<dbReference type="Gene3D" id="1.10.287.1080">
    <property type="entry name" value="MazG-like"/>
    <property type="match status" value="1"/>
</dbReference>
<protein>
    <recommendedName>
        <fullName evidence="3">NTP pyrophosphohydrolase MazG putative catalytic core domain-containing protein</fullName>
    </recommendedName>
</protein>
<evidence type="ECO:0000313" key="1">
    <source>
        <dbReference type="EMBL" id="GJD65142.1"/>
    </source>
</evidence>
<reference evidence="1" key="2">
    <citation type="submission" date="2021-08" db="EMBL/GenBank/DDBJ databases">
        <authorList>
            <person name="Tani A."/>
            <person name="Ola A."/>
            <person name="Ogura Y."/>
            <person name="Katsura K."/>
            <person name="Hayashi T."/>
        </authorList>
    </citation>
    <scope>NUCLEOTIDE SEQUENCE</scope>
    <source>
        <strain evidence="1">JCM 32048</strain>
    </source>
</reference>